<dbReference type="GO" id="GO:0008783">
    <property type="term" value="F:agmatinase activity"/>
    <property type="evidence" value="ECO:0007669"/>
    <property type="project" value="TreeGrafter"/>
</dbReference>
<dbReference type="Gene3D" id="3.40.800.10">
    <property type="entry name" value="Ureohydrolase domain"/>
    <property type="match status" value="1"/>
</dbReference>
<dbReference type="GO" id="GO:0050415">
    <property type="term" value="F:formimidoylglutamase activity"/>
    <property type="evidence" value="ECO:0007669"/>
    <property type="project" value="UniProtKB-UniRule"/>
</dbReference>
<feature type="binding site" evidence="6">
    <location>
        <position position="242"/>
    </location>
    <ligand>
        <name>Mn(2+)</name>
        <dbReference type="ChEBI" id="CHEBI:29035"/>
        <label>1</label>
    </ligand>
</feature>
<comment type="caution">
    <text evidence="9">The sequence shown here is derived from an EMBL/GenBank/DDBJ whole genome shotgun (WGS) entry which is preliminary data.</text>
</comment>
<dbReference type="InterPro" id="IPR020855">
    <property type="entry name" value="Ureohydrolase_Mn_BS"/>
</dbReference>
<proteinExistence type="inferred from homology"/>
<evidence type="ECO:0000313" key="10">
    <source>
        <dbReference type="Proteomes" id="UP000469125"/>
    </source>
</evidence>
<gene>
    <name evidence="9" type="primary">hutG</name>
    <name evidence="9" type="ORF">GMD78_20230</name>
</gene>
<dbReference type="RefSeq" id="WP_155671711.1">
    <property type="nucleotide sequence ID" value="NZ_WOCA01000027.1"/>
</dbReference>
<dbReference type="NCBIfam" id="TIGR01227">
    <property type="entry name" value="hutG"/>
    <property type="match status" value="1"/>
</dbReference>
<comment type="similarity">
    <text evidence="7 8">Belongs to the arginase family.</text>
</comment>
<dbReference type="PANTHER" id="PTHR11358:SF35">
    <property type="entry name" value="FORMIMIDOYLGLUTAMASE"/>
    <property type="match status" value="1"/>
</dbReference>
<dbReference type="GO" id="GO:0033389">
    <property type="term" value="P:putrescine biosynthetic process from arginine, via agmatine"/>
    <property type="evidence" value="ECO:0007669"/>
    <property type="project" value="TreeGrafter"/>
</dbReference>
<comment type="cofactor">
    <cofactor evidence="6">
        <name>Mn(2+)</name>
        <dbReference type="ChEBI" id="CHEBI:29035"/>
    </cofactor>
    <text evidence="6">Binds 2 manganese ions per subunit.</text>
</comment>
<dbReference type="EC" id="3.5.3.8" evidence="5"/>
<dbReference type="PANTHER" id="PTHR11358">
    <property type="entry name" value="ARGINASE/AGMATINASE"/>
    <property type="match status" value="1"/>
</dbReference>
<evidence type="ECO:0000256" key="3">
    <source>
        <dbReference type="ARBA" id="ARBA00022808"/>
    </source>
</evidence>
<evidence type="ECO:0000256" key="1">
    <source>
        <dbReference type="ARBA" id="ARBA00022723"/>
    </source>
</evidence>
<keyword evidence="4 6" id="KW-0464">Manganese</keyword>
<dbReference type="GO" id="GO:0019556">
    <property type="term" value="P:L-histidine catabolic process to glutamate and formamide"/>
    <property type="evidence" value="ECO:0007669"/>
    <property type="project" value="UniProtKB-UniRule"/>
</dbReference>
<evidence type="ECO:0000256" key="5">
    <source>
        <dbReference type="NCBIfam" id="TIGR01227"/>
    </source>
</evidence>
<dbReference type="InterPro" id="IPR023696">
    <property type="entry name" value="Ureohydrolase_dom_sf"/>
</dbReference>
<evidence type="ECO:0000256" key="2">
    <source>
        <dbReference type="ARBA" id="ARBA00022801"/>
    </source>
</evidence>
<evidence type="ECO:0000256" key="4">
    <source>
        <dbReference type="ARBA" id="ARBA00023211"/>
    </source>
</evidence>
<feature type="binding site" evidence="6">
    <location>
        <position position="154"/>
    </location>
    <ligand>
        <name>Mn(2+)</name>
        <dbReference type="ChEBI" id="CHEBI:29035"/>
        <label>1</label>
    </ligand>
</feature>
<dbReference type="InterPro" id="IPR006035">
    <property type="entry name" value="Ureohydrolase"/>
</dbReference>
<dbReference type="PROSITE" id="PS01053">
    <property type="entry name" value="ARGINASE_1"/>
    <property type="match status" value="1"/>
</dbReference>
<dbReference type="PROSITE" id="PS51409">
    <property type="entry name" value="ARGINASE_2"/>
    <property type="match status" value="1"/>
</dbReference>
<reference evidence="9 10" key="1">
    <citation type="submission" date="2019-11" db="EMBL/GenBank/DDBJ databases">
        <authorList>
            <person name="Li X."/>
        </authorList>
    </citation>
    <scope>NUCLEOTIDE SEQUENCE [LARGE SCALE GENOMIC DNA]</scope>
    <source>
        <strain evidence="9 10">L9</strain>
    </source>
</reference>
<feature type="binding site" evidence="6">
    <location>
        <position position="150"/>
    </location>
    <ligand>
        <name>Mn(2+)</name>
        <dbReference type="ChEBI" id="CHEBI:29035"/>
        <label>1</label>
    </ligand>
</feature>
<evidence type="ECO:0000256" key="8">
    <source>
        <dbReference type="RuleBase" id="RU003684"/>
    </source>
</evidence>
<dbReference type="PIRSF" id="PIRSF036979">
    <property type="entry name" value="Arginase"/>
    <property type="match status" value="1"/>
</dbReference>
<dbReference type="EMBL" id="WOCA01000027">
    <property type="protein sequence ID" value="MUK90687.1"/>
    <property type="molecule type" value="Genomic_DNA"/>
</dbReference>
<dbReference type="Pfam" id="PF00491">
    <property type="entry name" value="Arginase"/>
    <property type="match status" value="1"/>
</dbReference>
<evidence type="ECO:0000256" key="7">
    <source>
        <dbReference type="PROSITE-ProRule" id="PRU00742"/>
    </source>
</evidence>
<dbReference type="Proteomes" id="UP000469125">
    <property type="component" value="Unassembled WGS sequence"/>
</dbReference>
<feature type="binding site" evidence="6">
    <location>
        <position position="152"/>
    </location>
    <ligand>
        <name>Mn(2+)</name>
        <dbReference type="ChEBI" id="CHEBI:29035"/>
        <label>1</label>
    </ligand>
</feature>
<organism evidence="9 10">
    <name type="scientific">Ornithinibacillus caprae</name>
    <dbReference type="NCBI Taxonomy" id="2678566"/>
    <lineage>
        <taxon>Bacteria</taxon>
        <taxon>Bacillati</taxon>
        <taxon>Bacillota</taxon>
        <taxon>Bacilli</taxon>
        <taxon>Bacillales</taxon>
        <taxon>Bacillaceae</taxon>
        <taxon>Ornithinibacillus</taxon>
    </lineage>
</organism>
<keyword evidence="1 6" id="KW-0479">Metal-binding</keyword>
<evidence type="ECO:0000313" key="9">
    <source>
        <dbReference type="EMBL" id="MUK90687.1"/>
    </source>
</evidence>
<sequence>MSEIRHIKPAGEAIFKDRFTTKAKELLHPWSEGEKGKFGLVGLPHSKPSISHSGASLAPNAIRHAMLSYSTFSGEAERELTDRILDFGDVYMDPTDIIGNHHRLYEALSDVYHTEAAENWILLGGDHSVSYASIKAISEMHGSIGIIQFDAHHDLRNTEDGGPTNGTPFRRLLEDNIITGDQLVQIGIRDFTNAKAYHEYAKEQDIQVYTMADVKETGMRKILQHQVERLKQTFDSIYVSVDMDVLDQAFAPGCPAIGPGGMDSYTLLEGIHYLAACKEVKAMDIVEIDPTVDIRNMTSRVAAYVILQFMKGKS</sequence>
<dbReference type="SUPFAM" id="SSF52768">
    <property type="entry name" value="Arginase/deacetylase"/>
    <property type="match status" value="1"/>
</dbReference>
<keyword evidence="3" id="KW-0369">Histidine metabolism</keyword>
<dbReference type="AlphaFoldDB" id="A0A6N8FQN9"/>
<name>A0A6N8FQN9_9BACI</name>
<feature type="binding site" evidence="6">
    <location>
        <position position="244"/>
    </location>
    <ligand>
        <name>Mn(2+)</name>
        <dbReference type="ChEBI" id="CHEBI:29035"/>
        <label>1</label>
    </ligand>
</feature>
<dbReference type="InterPro" id="IPR005923">
    <property type="entry name" value="HutG"/>
</dbReference>
<feature type="binding site" evidence="6">
    <location>
        <position position="127"/>
    </location>
    <ligand>
        <name>Mn(2+)</name>
        <dbReference type="ChEBI" id="CHEBI:29035"/>
        <label>1</label>
    </ligand>
</feature>
<evidence type="ECO:0000256" key="6">
    <source>
        <dbReference type="PIRSR" id="PIRSR036979-1"/>
    </source>
</evidence>
<accession>A0A6N8FQN9</accession>
<keyword evidence="2 8" id="KW-0378">Hydrolase</keyword>
<protein>
    <recommendedName>
        <fullName evidence="5">Formimidoylglutamase</fullName>
        <ecNumber evidence="5">3.5.3.8</ecNumber>
    </recommendedName>
</protein>
<dbReference type="GO" id="GO:0046872">
    <property type="term" value="F:metal ion binding"/>
    <property type="evidence" value="ECO:0007669"/>
    <property type="project" value="UniProtKB-KW"/>
</dbReference>
<dbReference type="PRINTS" id="PR00116">
    <property type="entry name" value="ARGINASE"/>
</dbReference>
<keyword evidence="10" id="KW-1185">Reference proteome</keyword>
<dbReference type="CDD" id="cd09990">
    <property type="entry name" value="Agmatinase-like"/>
    <property type="match status" value="1"/>
</dbReference>